<organism evidence="6 7">
    <name type="scientific">Thalassoglobus neptunius</name>
    <dbReference type="NCBI Taxonomy" id="1938619"/>
    <lineage>
        <taxon>Bacteria</taxon>
        <taxon>Pseudomonadati</taxon>
        <taxon>Planctomycetota</taxon>
        <taxon>Planctomycetia</taxon>
        <taxon>Planctomycetales</taxon>
        <taxon>Planctomycetaceae</taxon>
        <taxon>Thalassoglobus</taxon>
    </lineage>
</organism>
<gene>
    <name evidence="6" type="primary">mdtA_5</name>
    <name evidence="6" type="ORF">KOR42_50350</name>
</gene>
<dbReference type="InterPro" id="IPR058792">
    <property type="entry name" value="Beta-barrel_RND_2"/>
</dbReference>
<evidence type="ECO:0000259" key="4">
    <source>
        <dbReference type="Pfam" id="PF25967"/>
    </source>
</evidence>
<dbReference type="GO" id="GO:0015562">
    <property type="term" value="F:efflux transmembrane transporter activity"/>
    <property type="evidence" value="ECO:0007669"/>
    <property type="project" value="TreeGrafter"/>
</dbReference>
<dbReference type="Pfam" id="PF25967">
    <property type="entry name" value="RND-MFP_C"/>
    <property type="match status" value="1"/>
</dbReference>
<dbReference type="InterPro" id="IPR058647">
    <property type="entry name" value="BSH_CzcB-like"/>
</dbReference>
<dbReference type="PANTHER" id="PTHR30469:SF37">
    <property type="entry name" value="RAGD PROTEIN"/>
    <property type="match status" value="1"/>
</dbReference>
<feature type="coiled-coil region" evidence="2">
    <location>
        <begin position="129"/>
        <end position="163"/>
    </location>
</feature>
<dbReference type="EMBL" id="SIHI01000058">
    <property type="protein sequence ID" value="TWT40034.1"/>
    <property type="molecule type" value="Genomic_DNA"/>
</dbReference>
<dbReference type="Gene3D" id="2.40.30.170">
    <property type="match status" value="1"/>
</dbReference>
<evidence type="ECO:0000259" key="5">
    <source>
        <dbReference type="Pfam" id="PF25973"/>
    </source>
</evidence>
<comment type="similarity">
    <text evidence="1">Belongs to the membrane fusion protein (MFP) (TC 8.A.1) family.</text>
</comment>
<keyword evidence="2" id="KW-0175">Coiled coil</keyword>
<evidence type="ECO:0000259" key="3">
    <source>
        <dbReference type="Pfam" id="PF25954"/>
    </source>
</evidence>
<dbReference type="OrthoDB" id="9806939at2"/>
<keyword evidence="7" id="KW-1185">Reference proteome</keyword>
<evidence type="ECO:0000256" key="1">
    <source>
        <dbReference type="ARBA" id="ARBA00009477"/>
    </source>
</evidence>
<dbReference type="RefSeq" id="WP_146512328.1">
    <property type="nucleotide sequence ID" value="NZ_SIHI01000058.1"/>
</dbReference>
<dbReference type="NCBIfam" id="TIGR01730">
    <property type="entry name" value="RND_mfp"/>
    <property type="match status" value="1"/>
</dbReference>
<protein>
    <submittedName>
        <fullName evidence="6">Multidrug resistance protein MdtA</fullName>
    </submittedName>
</protein>
<evidence type="ECO:0000313" key="6">
    <source>
        <dbReference type="EMBL" id="TWT40034.1"/>
    </source>
</evidence>
<reference evidence="6 7" key="1">
    <citation type="submission" date="2019-02" db="EMBL/GenBank/DDBJ databases">
        <title>Deep-cultivation of Planctomycetes and their phenomic and genomic characterization uncovers novel biology.</title>
        <authorList>
            <person name="Wiegand S."/>
            <person name="Jogler M."/>
            <person name="Boedeker C."/>
            <person name="Pinto D."/>
            <person name="Vollmers J."/>
            <person name="Rivas-Marin E."/>
            <person name="Kohn T."/>
            <person name="Peeters S.H."/>
            <person name="Heuer A."/>
            <person name="Rast P."/>
            <person name="Oberbeckmann S."/>
            <person name="Bunk B."/>
            <person name="Jeske O."/>
            <person name="Meyerdierks A."/>
            <person name="Storesund J.E."/>
            <person name="Kallscheuer N."/>
            <person name="Luecker S."/>
            <person name="Lage O.M."/>
            <person name="Pohl T."/>
            <person name="Merkel B.J."/>
            <person name="Hornburger P."/>
            <person name="Mueller R.-W."/>
            <person name="Bruemmer F."/>
            <person name="Labrenz M."/>
            <person name="Spormann A.M."/>
            <person name="Op Den Camp H."/>
            <person name="Overmann J."/>
            <person name="Amann R."/>
            <person name="Jetten M.S.M."/>
            <person name="Mascher T."/>
            <person name="Medema M.H."/>
            <person name="Devos D.P."/>
            <person name="Kaster A.-K."/>
            <person name="Ovreas L."/>
            <person name="Rohde M."/>
            <person name="Galperin M.Y."/>
            <person name="Jogler C."/>
        </authorList>
    </citation>
    <scope>NUCLEOTIDE SEQUENCE [LARGE SCALE GENOMIC DNA]</scope>
    <source>
        <strain evidence="6 7">KOR42</strain>
    </source>
</reference>
<feature type="domain" description="CzcB-like barrel-sandwich hybrid" evidence="5">
    <location>
        <begin position="69"/>
        <end position="274"/>
    </location>
</feature>
<proteinExistence type="inferred from homology"/>
<feature type="domain" description="Multidrug resistance protein MdtA-like C-terminal permuted SH3" evidence="4">
    <location>
        <begin position="372"/>
        <end position="426"/>
    </location>
</feature>
<evidence type="ECO:0000256" key="2">
    <source>
        <dbReference type="SAM" id="Coils"/>
    </source>
</evidence>
<dbReference type="Gene3D" id="2.40.420.20">
    <property type="match status" value="1"/>
</dbReference>
<evidence type="ECO:0000313" key="7">
    <source>
        <dbReference type="Proteomes" id="UP000317243"/>
    </source>
</evidence>
<dbReference type="PROSITE" id="PS51257">
    <property type="entry name" value="PROKAR_LIPOPROTEIN"/>
    <property type="match status" value="1"/>
</dbReference>
<name>A0A5C5VN06_9PLAN</name>
<feature type="domain" description="CusB-like beta-barrel" evidence="3">
    <location>
        <begin position="291"/>
        <end position="364"/>
    </location>
</feature>
<dbReference type="InterPro" id="IPR006143">
    <property type="entry name" value="RND_pump_MFP"/>
</dbReference>
<dbReference type="AlphaFoldDB" id="A0A5C5VN06"/>
<dbReference type="GO" id="GO:1990281">
    <property type="term" value="C:efflux pump complex"/>
    <property type="evidence" value="ECO:0007669"/>
    <property type="project" value="TreeGrafter"/>
</dbReference>
<dbReference type="PANTHER" id="PTHR30469">
    <property type="entry name" value="MULTIDRUG RESISTANCE PROTEIN MDTA"/>
    <property type="match status" value="1"/>
</dbReference>
<accession>A0A5C5VN06</accession>
<dbReference type="SUPFAM" id="SSF111369">
    <property type="entry name" value="HlyD-like secretion proteins"/>
    <property type="match status" value="2"/>
</dbReference>
<dbReference type="Gene3D" id="2.40.50.100">
    <property type="match status" value="2"/>
</dbReference>
<dbReference type="Pfam" id="PF25954">
    <property type="entry name" value="Beta-barrel_RND_2"/>
    <property type="match status" value="1"/>
</dbReference>
<comment type="caution">
    <text evidence="6">The sequence shown here is derived from an EMBL/GenBank/DDBJ whole genome shotgun (WGS) entry which is preliminary data.</text>
</comment>
<dbReference type="Proteomes" id="UP000317243">
    <property type="component" value="Unassembled WGS sequence"/>
</dbReference>
<dbReference type="Gene3D" id="1.10.287.470">
    <property type="entry name" value="Helix hairpin bin"/>
    <property type="match status" value="1"/>
</dbReference>
<dbReference type="InterPro" id="IPR058627">
    <property type="entry name" value="MdtA-like_C"/>
</dbReference>
<sequence length="444" mass="48236">MMRSEYRSFGSCAALLIVSTVISSCAKQQPSVQRKETQESIPVKLVSASETKVQRTTSQPATVHPYYQAEIRAKVSGYVGEIKADIGDVVEAGETLAIINVPEMRKQREIIEARITRFVSEEARAQAGVALAEAHVRSAEAKLAQAKSEMSRADASLAAMEAEFNRTQDLVQRQSLESRVLDEVRKKRDSERANKEATASAIHSADADVAVAQAQLTSAQADLKADQAETDIARRQLEEIDVLIDYSTLKAPFNGIVTQRHVDPGDLVRETSEVGSGKPLFVISQMETVRVHIPVPEVDAALVRRGDTVTLRFPSFPAEEPMTASVTRLAGVLDPSTRTMLVEAEVQNTDRKLIPGMFGEASISLSTKIAATILPARAVRFSESGDAYVYIVEEDSTVSISPVKTGLDDGHSIEILAGLSPGQQVIDAHLKRFTDGEKVVPLSR</sequence>
<dbReference type="FunFam" id="2.40.30.170:FF:000010">
    <property type="entry name" value="Efflux RND transporter periplasmic adaptor subunit"/>
    <property type="match status" value="1"/>
</dbReference>
<dbReference type="Pfam" id="PF25973">
    <property type="entry name" value="BSH_CzcB"/>
    <property type="match status" value="1"/>
</dbReference>